<dbReference type="AlphaFoldDB" id="A0A0F9L731"/>
<feature type="region of interest" description="Disordered" evidence="1">
    <location>
        <begin position="19"/>
        <end position="39"/>
    </location>
</feature>
<dbReference type="EMBL" id="LAZR01011797">
    <property type="protein sequence ID" value="KKM59316.1"/>
    <property type="molecule type" value="Genomic_DNA"/>
</dbReference>
<organism evidence="2">
    <name type="scientific">marine sediment metagenome</name>
    <dbReference type="NCBI Taxonomy" id="412755"/>
    <lineage>
        <taxon>unclassified sequences</taxon>
        <taxon>metagenomes</taxon>
        <taxon>ecological metagenomes</taxon>
    </lineage>
</organism>
<reference evidence="2" key="1">
    <citation type="journal article" date="2015" name="Nature">
        <title>Complex archaea that bridge the gap between prokaryotes and eukaryotes.</title>
        <authorList>
            <person name="Spang A."/>
            <person name="Saw J.H."/>
            <person name="Jorgensen S.L."/>
            <person name="Zaremba-Niedzwiedzka K."/>
            <person name="Martijn J."/>
            <person name="Lind A.E."/>
            <person name="van Eijk R."/>
            <person name="Schleper C."/>
            <person name="Guy L."/>
            <person name="Ettema T.J."/>
        </authorList>
    </citation>
    <scope>NUCLEOTIDE SEQUENCE</scope>
</reference>
<evidence type="ECO:0000313" key="2">
    <source>
        <dbReference type="EMBL" id="KKM59316.1"/>
    </source>
</evidence>
<gene>
    <name evidence="2" type="ORF">LCGC14_1548190</name>
</gene>
<evidence type="ECO:0000256" key="1">
    <source>
        <dbReference type="SAM" id="MobiDB-lite"/>
    </source>
</evidence>
<proteinExistence type="predicted"/>
<sequence>MHYHPYIDLPQVGHILIHRRHPDAGDSDFRSTAGPTKGL</sequence>
<accession>A0A0F9L731</accession>
<protein>
    <submittedName>
        <fullName evidence="2">Uncharacterized protein</fullName>
    </submittedName>
</protein>
<name>A0A0F9L731_9ZZZZ</name>
<comment type="caution">
    <text evidence="2">The sequence shown here is derived from an EMBL/GenBank/DDBJ whole genome shotgun (WGS) entry which is preliminary data.</text>
</comment>